<evidence type="ECO:0000313" key="1">
    <source>
        <dbReference type="EMBL" id="GAA2499227.1"/>
    </source>
</evidence>
<dbReference type="EMBL" id="BAAATA010000026">
    <property type="protein sequence ID" value="GAA2499227.1"/>
    <property type="molecule type" value="Genomic_DNA"/>
</dbReference>
<gene>
    <name evidence="1" type="ORF">GCM10010406_39710</name>
</gene>
<proteinExistence type="predicted"/>
<evidence type="ECO:0000313" key="2">
    <source>
        <dbReference type="Proteomes" id="UP001501358"/>
    </source>
</evidence>
<organism evidence="1 2">
    <name type="scientific">Streptomyces thermolineatus</name>
    <dbReference type="NCBI Taxonomy" id="44033"/>
    <lineage>
        <taxon>Bacteria</taxon>
        <taxon>Bacillati</taxon>
        <taxon>Actinomycetota</taxon>
        <taxon>Actinomycetes</taxon>
        <taxon>Kitasatosporales</taxon>
        <taxon>Streptomycetaceae</taxon>
        <taxon>Streptomyces</taxon>
    </lineage>
</organism>
<dbReference type="Proteomes" id="UP001501358">
    <property type="component" value="Unassembled WGS sequence"/>
</dbReference>
<keyword evidence="2" id="KW-1185">Reference proteome</keyword>
<comment type="caution">
    <text evidence="1">The sequence shown here is derived from an EMBL/GenBank/DDBJ whole genome shotgun (WGS) entry which is preliminary data.</text>
</comment>
<protein>
    <submittedName>
        <fullName evidence="1">Uncharacterized protein</fullName>
    </submittedName>
</protein>
<name>A0ABN3MC92_9ACTN</name>
<sequence>MLTHLRGDHARFARSVDSATSKVRAPPADSLYPAWAVQSSDEGIRLPLLPARDAALYSGGGAPQPAAPSEACGVACRQRSATAAPSLPS</sequence>
<reference evidence="1 2" key="1">
    <citation type="journal article" date="2019" name="Int. J. Syst. Evol. Microbiol.">
        <title>The Global Catalogue of Microorganisms (GCM) 10K type strain sequencing project: providing services to taxonomists for standard genome sequencing and annotation.</title>
        <authorList>
            <consortium name="The Broad Institute Genomics Platform"/>
            <consortium name="The Broad Institute Genome Sequencing Center for Infectious Disease"/>
            <person name="Wu L."/>
            <person name="Ma J."/>
        </authorList>
    </citation>
    <scope>NUCLEOTIDE SEQUENCE [LARGE SCALE GENOMIC DNA]</scope>
    <source>
        <strain evidence="1 2">JCM 6307</strain>
    </source>
</reference>
<accession>A0ABN3MC92</accession>